<feature type="region of interest" description="Disordered" evidence="1">
    <location>
        <begin position="254"/>
        <end position="293"/>
    </location>
</feature>
<dbReference type="GO" id="GO:0014069">
    <property type="term" value="C:postsynaptic density"/>
    <property type="evidence" value="ECO:0007669"/>
    <property type="project" value="TreeGrafter"/>
</dbReference>
<gene>
    <name evidence="2" type="ORF">F7725_014665</name>
</gene>
<proteinExistence type="predicted"/>
<dbReference type="OrthoDB" id="8947020at2759"/>
<dbReference type="PANTHER" id="PTHR22741">
    <property type="entry name" value="P140CAP/SNIP-RELATED"/>
    <property type="match status" value="1"/>
</dbReference>
<comment type="caution">
    <text evidence="2">The sequence shown here is derived from an EMBL/GenBank/DDBJ whole genome shotgun (WGS) entry which is preliminary data.</text>
</comment>
<evidence type="ECO:0000313" key="3">
    <source>
        <dbReference type="Proteomes" id="UP000518266"/>
    </source>
</evidence>
<feature type="region of interest" description="Disordered" evidence="1">
    <location>
        <begin position="322"/>
        <end position="353"/>
    </location>
</feature>
<sequence length="501" mass="55369">MEGYESVTLVPHSDLEKSVEELQRNSSVNHGLVTEQDVEQKSKELRMLGETLTELKNQFPSLQSKMRVVLRVEVEAVKFLKEEPHRLDALLKRCNTMTDALSSLRRQVTEGVWKCPEDLPSQSQKRSEDMSRSSDLDILNGPPLSLTDMSSCSGLANWMPVSAGDADPSGPEQDLQPLMSYRNRVLDELPSRRAGDKSVSAEVRLAAERDWEEKRASLTQFSAQDINRLLEETQAELMKAIPDLDFAARHINKPVVPPKPQITIPITSTTATSPAAGTTGTSSTTPSGDQQPNKVQMAAQKLNSLEGGGSHRGSVDLSVASRYRTEKPSKSPPPPPPRRSFPSAHGLTTNRTGDVIVTSKNMKMEEDGDMPKTLVKLRRTPCDTPRPASTPPVIAASGIQDDDDEERIIAELENSTHSPGPTKGPTVAARLKHLQQGSLERPKTRKQKEDFPKVQGQQQEPPAHQQTIRDYSNSRGATIYRNLGFYQILVCVMTFELLDLT</sequence>
<organism evidence="2 3">
    <name type="scientific">Dissostichus mawsoni</name>
    <name type="common">Antarctic cod</name>
    <dbReference type="NCBI Taxonomy" id="36200"/>
    <lineage>
        <taxon>Eukaryota</taxon>
        <taxon>Metazoa</taxon>
        <taxon>Chordata</taxon>
        <taxon>Craniata</taxon>
        <taxon>Vertebrata</taxon>
        <taxon>Euteleostomi</taxon>
        <taxon>Actinopterygii</taxon>
        <taxon>Neopterygii</taxon>
        <taxon>Teleostei</taxon>
        <taxon>Neoteleostei</taxon>
        <taxon>Acanthomorphata</taxon>
        <taxon>Eupercaria</taxon>
        <taxon>Perciformes</taxon>
        <taxon>Notothenioidei</taxon>
        <taxon>Nototheniidae</taxon>
        <taxon>Dissostichus</taxon>
    </lineage>
</organism>
<evidence type="ECO:0008006" key="4">
    <source>
        <dbReference type="Google" id="ProtNLM"/>
    </source>
</evidence>
<dbReference type="GO" id="GO:0061001">
    <property type="term" value="P:regulation of dendritic spine morphogenesis"/>
    <property type="evidence" value="ECO:0007669"/>
    <property type="project" value="TreeGrafter"/>
</dbReference>
<feature type="region of interest" description="Disordered" evidence="1">
    <location>
        <begin position="116"/>
        <end position="142"/>
    </location>
</feature>
<dbReference type="InterPro" id="IPR051825">
    <property type="entry name" value="SRCIN1"/>
</dbReference>
<dbReference type="GO" id="GO:0015629">
    <property type="term" value="C:actin cytoskeleton"/>
    <property type="evidence" value="ECO:0007669"/>
    <property type="project" value="TreeGrafter"/>
</dbReference>
<evidence type="ECO:0000313" key="2">
    <source>
        <dbReference type="EMBL" id="KAF3853977.1"/>
    </source>
</evidence>
<dbReference type="PANTHER" id="PTHR22741:SF5">
    <property type="entry name" value="SRC KINASE SIGNALING INHIBITOR 1"/>
    <property type="match status" value="1"/>
</dbReference>
<name>A0A7J5YZN0_DISMA</name>
<feature type="compositionally biased region" description="Low complexity" evidence="1">
    <location>
        <begin position="455"/>
        <end position="466"/>
    </location>
</feature>
<accession>A0A7J5YZN0</accession>
<dbReference type="Proteomes" id="UP000518266">
    <property type="component" value="Unassembled WGS sequence"/>
</dbReference>
<dbReference type="Gene3D" id="1.20.58.1540">
    <property type="entry name" value="Actin interacting protein 3, C-terminal domain"/>
    <property type="match status" value="1"/>
</dbReference>
<feature type="compositionally biased region" description="Pro residues" evidence="1">
    <location>
        <begin position="330"/>
        <end position="339"/>
    </location>
</feature>
<feature type="region of interest" description="Disordered" evidence="1">
    <location>
        <begin position="435"/>
        <end position="468"/>
    </location>
</feature>
<dbReference type="GO" id="GO:0005737">
    <property type="term" value="C:cytoplasm"/>
    <property type="evidence" value="ECO:0007669"/>
    <property type="project" value="TreeGrafter"/>
</dbReference>
<reference evidence="2 3" key="1">
    <citation type="submission" date="2020-03" db="EMBL/GenBank/DDBJ databases">
        <title>Dissostichus mawsoni Genome sequencing and assembly.</title>
        <authorList>
            <person name="Park H."/>
        </authorList>
    </citation>
    <scope>NUCLEOTIDE SEQUENCE [LARGE SCALE GENOMIC DNA]</scope>
    <source>
        <strain evidence="2">DM0001</strain>
        <tissue evidence="2">Muscle</tissue>
    </source>
</reference>
<evidence type="ECO:0000256" key="1">
    <source>
        <dbReference type="SAM" id="MobiDB-lite"/>
    </source>
</evidence>
<feature type="compositionally biased region" description="Basic and acidic residues" evidence="1">
    <location>
        <begin position="125"/>
        <end position="135"/>
    </location>
</feature>
<dbReference type="AlphaFoldDB" id="A0A7J5YZN0"/>
<protein>
    <recommendedName>
        <fullName evidence="4">SRC kinase signaling inhibitor 1</fullName>
    </recommendedName>
</protein>
<feature type="compositionally biased region" description="Low complexity" evidence="1">
    <location>
        <begin position="262"/>
        <end position="288"/>
    </location>
</feature>
<keyword evidence="3" id="KW-1185">Reference proteome</keyword>
<dbReference type="EMBL" id="JAAKFY010000008">
    <property type="protein sequence ID" value="KAF3853977.1"/>
    <property type="molecule type" value="Genomic_DNA"/>
</dbReference>